<keyword evidence="2" id="KW-0489">Methyltransferase</keyword>
<keyword evidence="3" id="KW-1185">Reference proteome</keyword>
<gene>
    <name evidence="2" type="ORF">BDY17DRAFT_301431</name>
</gene>
<dbReference type="EMBL" id="MU001638">
    <property type="protein sequence ID" value="KAF2481489.1"/>
    <property type="molecule type" value="Genomic_DNA"/>
</dbReference>
<reference evidence="2" key="1">
    <citation type="journal article" date="2020" name="Stud. Mycol.">
        <title>101 Dothideomycetes genomes: a test case for predicting lifestyles and emergence of pathogens.</title>
        <authorList>
            <person name="Haridas S."/>
            <person name="Albert R."/>
            <person name="Binder M."/>
            <person name="Bloem J."/>
            <person name="Labutti K."/>
            <person name="Salamov A."/>
            <person name="Andreopoulos B."/>
            <person name="Baker S."/>
            <person name="Barry K."/>
            <person name="Bills G."/>
            <person name="Bluhm B."/>
            <person name="Cannon C."/>
            <person name="Castanera R."/>
            <person name="Culley D."/>
            <person name="Daum C."/>
            <person name="Ezra D."/>
            <person name="Gonzalez J."/>
            <person name="Henrissat B."/>
            <person name="Kuo A."/>
            <person name="Liang C."/>
            <person name="Lipzen A."/>
            <person name="Lutzoni F."/>
            <person name="Magnuson J."/>
            <person name="Mondo S."/>
            <person name="Nolan M."/>
            <person name="Ohm R."/>
            <person name="Pangilinan J."/>
            <person name="Park H.-J."/>
            <person name="Ramirez L."/>
            <person name="Alfaro M."/>
            <person name="Sun H."/>
            <person name="Tritt A."/>
            <person name="Yoshinaga Y."/>
            <person name="Zwiers L.-H."/>
            <person name="Turgeon B."/>
            <person name="Goodwin S."/>
            <person name="Spatafora J."/>
            <person name="Crous P."/>
            <person name="Grigoriev I."/>
        </authorList>
    </citation>
    <scope>NUCLEOTIDE SEQUENCE</scope>
    <source>
        <strain evidence="2">CBS 113389</strain>
    </source>
</reference>
<dbReference type="Pfam" id="PF13649">
    <property type="entry name" value="Methyltransf_25"/>
    <property type="match status" value="1"/>
</dbReference>
<feature type="domain" description="Methyltransferase" evidence="1">
    <location>
        <begin position="46"/>
        <end position="142"/>
    </location>
</feature>
<evidence type="ECO:0000313" key="3">
    <source>
        <dbReference type="Proteomes" id="UP000799767"/>
    </source>
</evidence>
<evidence type="ECO:0000259" key="1">
    <source>
        <dbReference type="Pfam" id="PF13649"/>
    </source>
</evidence>
<keyword evidence="2" id="KW-0808">Transferase</keyword>
<sequence>MTTTEKTFFKFTAEQAAAYASGRGGSYPLPLYERLLNYHQGARNLILDVGTGPGKVLFDLLPHFASGIGTDSSPGMIAQAQHDAAARGLADKARFQVYSGEESDKAVVPPEAADVITVAMAAHWIDMPTFYTAAARALRPGGTLAMWTCSSYYVHPSEANASLIQAALYDLEDGMLAPYRHAGNVLTRNAYDALPLPWTIEGFESAFEKASFERRDWDRGGVPSAAAQADGSPGPFLKHEEEKLVDLEAGLGSASMVVRWREANPDKALTDEDPVVVTMKRLRELAGGREGLVLSPSYSLLLMRTRRP</sequence>
<dbReference type="OrthoDB" id="10027013at2759"/>
<proteinExistence type="predicted"/>
<dbReference type="GO" id="GO:0008168">
    <property type="term" value="F:methyltransferase activity"/>
    <property type="evidence" value="ECO:0007669"/>
    <property type="project" value="UniProtKB-KW"/>
</dbReference>
<organism evidence="2 3">
    <name type="scientific">Neohortaea acidophila</name>
    <dbReference type="NCBI Taxonomy" id="245834"/>
    <lineage>
        <taxon>Eukaryota</taxon>
        <taxon>Fungi</taxon>
        <taxon>Dikarya</taxon>
        <taxon>Ascomycota</taxon>
        <taxon>Pezizomycotina</taxon>
        <taxon>Dothideomycetes</taxon>
        <taxon>Dothideomycetidae</taxon>
        <taxon>Mycosphaerellales</taxon>
        <taxon>Teratosphaeriaceae</taxon>
        <taxon>Neohortaea</taxon>
    </lineage>
</organism>
<name>A0A6A6PN45_9PEZI</name>
<dbReference type="PANTHER" id="PTHR44942:SF10">
    <property type="entry name" value="METHYLTRANSFERASE TYPE 11 DOMAIN-CONTAINING PROTEIN"/>
    <property type="match status" value="1"/>
</dbReference>
<accession>A0A6A6PN45</accession>
<dbReference type="PANTHER" id="PTHR44942">
    <property type="entry name" value="METHYLTRANSF_11 DOMAIN-CONTAINING PROTEIN"/>
    <property type="match status" value="1"/>
</dbReference>
<dbReference type="RefSeq" id="XP_033588059.1">
    <property type="nucleotide sequence ID" value="XM_033734239.1"/>
</dbReference>
<dbReference type="GO" id="GO:0032259">
    <property type="term" value="P:methylation"/>
    <property type="evidence" value="ECO:0007669"/>
    <property type="project" value="UniProtKB-KW"/>
</dbReference>
<dbReference type="Gene3D" id="3.40.50.150">
    <property type="entry name" value="Vaccinia Virus protein VP39"/>
    <property type="match status" value="1"/>
</dbReference>
<dbReference type="Proteomes" id="UP000799767">
    <property type="component" value="Unassembled WGS sequence"/>
</dbReference>
<evidence type="ECO:0000313" key="2">
    <source>
        <dbReference type="EMBL" id="KAF2481489.1"/>
    </source>
</evidence>
<dbReference type="InterPro" id="IPR041698">
    <property type="entry name" value="Methyltransf_25"/>
</dbReference>
<dbReference type="AlphaFoldDB" id="A0A6A6PN45"/>
<dbReference type="SUPFAM" id="SSF53335">
    <property type="entry name" value="S-adenosyl-L-methionine-dependent methyltransferases"/>
    <property type="match status" value="1"/>
</dbReference>
<dbReference type="InterPro" id="IPR029063">
    <property type="entry name" value="SAM-dependent_MTases_sf"/>
</dbReference>
<dbReference type="GeneID" id="54475241"/>
<protein>
    <submittedName>
        <fullName evidence="2">S-adenosyl-L-methionine-dependent methyltransferase</fullName>
    </submittedName>
</protein>
<dbReference type="CDD" id="cd02440">
    <property type="entry name" value="AdoMet_MTases"/>
    <property type="match status" value="1"/>
</dbReference>
<dbReference type="InterPro" id="IPR051052">
    <property type="entry name" value="Diverse_substrate_MTase"/>
</dbReference>